<dbReference type="GO" id="GO:0090313">
    <property type="term" value="P:regulation of protein targeting to membrane"/>
    <property type="evidence" value="ECO:0007669"/>
    <property type="project" value="TreeGrafter"/>
</dbReference>
<dbReference type="PANTHER" id="PTHR30441:SF8">
    <property type="entry name" value="DUF748 DOMAIN-CONTAINING PROTEIN"/>
    <property type="match status" value="1"/>
</dbReference>
<feature type="compositionally biased region" description="Acidic residues" evidence="1">
    <location>
        <begin position="559"/>
        <end position="571"/>
    </location>
</feature>
<proteinExistence type="predicted"/>
<keyword evidence="3" id="KW-1185">Reference proteome</keyword>
<dbReference type="PANTHER" id="PTHR30441">
    <property type="entry name" value="DUF748 DOMAIN-CONTAINING PROTEIN"/>
    <property type="match status" value="1"/>
</dbReference>
<evidence type="ECO:0000313" key="2">
    <source>
        <dbReference type="EMBL" id="SHI19240.1"/>
    </source>
</evidence>
<feature type="compositionally biased region" description="Low complexity" evidence="1">
    <location>
        <begin position="590"/>
        <end position="606"/>
    </location>
</feature>
<gene>
    <name evidence="2" type="ORF">SAMN02745129_4646</name>
</gene>
<reference evidence="2 3" key="1">
    <citation type="submission" date="2016-11" db="EMBL/GenBank/DDBJ databases">
        <authorList>
            <person name="Jaros S."/>
            <person name="Januszkiewicz K."/>
            <person name="Wedrychowicz H."/>
        </authorList>
    </citation>
    <scope>NUCLEOTIDE SEQUENCE [LARGE SCALE GENOMIC DNA]</scope>
    <source>
        <strain evidence="2 3">DSM 16917</strain>
    </source>
</reference>
<accession>A0A1M5Z4V6</accession>
<name>A0A1M5Z4V6_9GAMM</name>
<dbReference type="AlphaFoldDB" id="A0A1M5Z4V6"/>
<dbReference type="OrthoDB" id="9757969at2"/>
<dbReference type="EMBL" id="FQXG01000009">
    <property type="protein sequence ID" value="SHI19240.1"/>
    <property type="molecule type" value="Genomic_DNA"/>
</dbReference>
<dbReference type="InterPro" id="IPR008023">
    <property type="entry name" value="DUF748"/>
</dbReference>
<dbReference type="Proteomes" id="UP000184268">
    <property type="component" value="Unassembled WGS sequence"/>
</dbReference>
<dbReference type="STRING" id="299255.SAMN02745129_4646"/>
<dbReference type="RefSeq" id="WP_143165809.1">
    <property type="nucleotide sequence ID" value="NZ_FQXG01000009.1"/>
</dbReference>
<dbReference type="InterPro" id="IPR036737">
    <property type="entry name" value="OmpA-like_sf"/>
</dbReference>
<sequence>MDWKATWQKRSVRWSVYGTVLFVLYLLLAGLGLPALIQSQGPKWVDQNLAGKLSLGDVRFHPLHWILTVEQAELVDEQSELVAEVGRLTVDLDPWRSLFSWSGRTRYIGIEEPKLILRSYPEGDTNLNRLVAPLSANAEPAPEPSPEEESGMPALIFDDIALVNGGFEYHHNDQLDLAFGQLSITAEDLHLAGQGNQIKLALTGPGGGQVDIDAAATFAPLALQANLGLHNGDAVRFWPLLAHQFQFDLDSLKLDFDARIEAKQPAEGPLQLQLSDGLLVLRELAISHDKAEVLALEQLQVQEIEVGLIEQAVTIRSVDLQNGSLQAKLLEQGVDLAEIFTPVASEEEPQAEPEPANASDEAAAPWTVELSQFNLKAFTTTLQDATMAPEPVDWVLTVDSLELGPLGTDLSVPVLVDLDASINEQTELFVDGEAVIEPLSLALEIDLKEFLLKDTIPYWEEMIALDLSDGRFGTKGKVTLTEVEPLTAQYQGEISVSDLITKDKKAGRDFVKWKQLTVQALDVTTVPLALSIDTIDIVEPYARVIINEDGSTNLSELTATDEEGGEEEGGEAADKGDEPSAGQAESAPVEATASTEPAEAEASSEPMAIAINTIKLSDGGAFFADNTLTPRFATGIETLGGSITGLSSEQEQRAKVDIEGAVDRYAPMSLRGEIQPLAQKQFLDLALDFNNIDLTTLNTYSGTYAGYFVDQGQMDLALNYALDGTALKGNNKVVLDQLKLGQRSDSEQATDLPVALAIALMQDSNGVIDLDLAVEGDLEDPSFAIGPVIAEALGNMIAKLVTAPFALLGSLVGGEEPPNPEVSFAPGESTIGEDQKADMNRIVKAMEQRPQLSLSVIGAIDPATDSEALAAPILAQQLGFEEGFDLADLPRGGQKALIEAFEAQAGDGQAEVILDQAESEEVGNQRMYQALLDNIDVSNDALGDLAQARADQVKVVLTEEFGMAQSRVFVRESKVNLEKRGSKAVMSLEATQ</sequence>
<dbReference type="InterPro" id="IPR052894">
    <property type="entry name" value="AsmA-related"/>
</dbReference>
<dbReference type="Pfam" id="PF05359">
    <property type="entry name" value="DUF748"/>
    <property type="match status" value="2"/>
</dbReference>
<dbReference type="GO" id="GO:0005886">
    <property type="term" value="C:plasma membrane"/>
    <property type="evidence" value="ECO:0007669"/>
    <property type="project" value="TreeGrafter"/>
</dbReference>
<feature type="region of interest" description="Disordered" evidence="1">
    <location>
        <begin position="553"/>
        <end position="606"/>
    </location>
</feature>
<evidence type="ECO:0000256" key="1">
    <source>
        <dbReference type="SAM" id="MobiDB-lite"/>
    </source>
</evidence>
<protein>
    <recommendedName>
        <fullName evidence="4">DUF748 domain-containing protein</fullName>
    </recommendedName>
</protein>
<evidence type="ECO:0000313" key="3">
    <source>
        <dbReference type="Proteomes" id="UP000184268"/>
    </source>
</evidence>
<organism evidence="2 3">
    <name type="scientific">Ferrimonas marina</name>
    <dbReference type="NCBI Taxonomy" id="299255"/>
    <lineage>
        <taxon>Bacteria</taxon>
        <taxon>Pseudomonadati</taxon>
        <taxon>Pseudomonadota</taxon>
        <taxon>Gammaproteobacteria</taxon>
        <taxon>Alteromonadales</taxon>
        <taxon>Ferrimonadaceae</taxon>
        <taxon>Ferrimonas</taxon>
    </lineage>
</organism>
<dbReference type="Gene3D" id="3.30.1330.60">
    <property type="entry name" value="OmpA-like domain"/>
    <property type="match status" value="1"/>
</dbReference>
<evidence type="ECO:0008006" key="4">
    <source>
        <dbReference type="Google" id="ProtNLM"/>
    </source>
</evidence>